<dbReference type="InterPro" id="IPR008906">
    <property type="entry name" value="HATC_C_dom"/>
</dbReference>
<proteinExistence type="predicted"/>
<accession>A0A2G5UNY2</accession>
<dbReference type="EMBL" id="PDUG01000003">
    <property type="protein sequence ID" value="PIC41275.1"/>
    <property type="molecule type" value="Genomic_DNA"/>
</dbReference>
<keyword evidence="5" id="KW-0539">Nucleus</keyword>
<dbReference type="GO" id="GO:0005634">
    <property type="term" value="C:nucleus"/>
    <property type="evidence" value="ECO:0007669"/>
    <property type="project" value="UniProtKB-SubCell"/>
</dbReference>
<evidence type="ECO:0000256" key="4">
    <source>
        <dbReference type="ARBA" id="ARBA00022833"/>
    </source>
</evidence>
<keyword evidence="4" id="KW-0862">Zinc</keyword>
<evidence type="ECO:0000256" key="2">
    <source>
        <dbReference type="ARBA" id="ARBA00022723"/>
    </source>
</evidence>
<keyword evidence="3" id="KW-0863">Zinc-finger</keyword>
<feature type="region of interest" description="Disordered" evidence="6">
    <location>
        <begin position="470"/>
        <end position="496"/>
    </location>
</feature>
<name>A0A2G5UNY2_9PELO</name>
<dbReference type="InterPro" id="IPR052035">
    <property type="entry name" value="ZnF_BED_domain_contain"/>
</dbReference>
<feature type="compositionally biased region" description="Acidic residues" evidence="6">
    <location>
        <begin position="470"/>
        <end position="480"/>
    </location>
</feature>
<feature type="domain" description="HAT C-terminal dimerisation" evidence="7">
    <location>
        <begin position="520"/>
        <end position="598"/>
    </location>
</feature>
<dbReference type="PANTHER" id="PTHR46481:SF10">
    <property type="entry name" value="ZINC FINGER BED DOMAIN-CONTAINING PROTEIN 39"/>
    <property type="match status" value="1"/>
</dbReference>
<evidence type="ECO:0000256" key="3">
    <source>
        <dbReference type="ARBA" id="ARBA00022771"/>
    </source>
</evidence>
<evidence type="ECO:0000259" key="7">
    <source>
        <dbReference type="Pfam" id="PF05699"/>
    </source>
</evidence>
<comment type="caution">
    <text evidence="8">The sequence shown here is derived from an EMBL/GenBank/DDBJ whole genome shotgun (WGS) entry which is preliminary data.</text>
</comment>
<evidence type="ECO:0000256" key="5">
    <source>
        <dbReference type="ARBA" id="ARBA00023242"/>
    </source>
</evidence>
<gene>
    <name evidence="8" type="primary">Cnig_chr_III.g8750</name>
    <name evidence="8" type="ORF">B9Z55_008750</name>
</gene>
<evidence type="ECO:0000256" key="6">
    <source>
        <dbReference type="SAM" id="MobiDB-lite"/>
    </source>
</evidence>
<sequence>MGKYDLYLKKQSDGSKSCTFCDKNFNKQKDGNTNVYLNHFKKFHIKVFQKIQGNSLARSEDEPPAKKSQPLIDECFSEFSENGPKSLAIQRAIAQLISSAALPLSLIEHPGFKNLLHLTVPRFRPKSRLQLTRNELPALYDEYRDKLKMSLASSEDVSVSFDGWTDSSQKHEYLALIVHFVEENKPAYRILEVVDVSAKSHTGEFLAEKMKSAIDFFGISTKIRCCVRDGAANARSASVEICDVNFDCLGHKLNLAAKAGTANFAGLDSLVLKLKKITKKIRMSSNLRREWEQIFEEMDAPTLVLKKHVETRWTSLYEALKRAIRVKEQLELFLQDQDNLEFITASEWKTCEAVLDMLQPLNDSIKLVQVCGNLEALQETEVQLQARSFSASSIIPVCRVILADLQTKKKHMTARTKIIEKLSEELEKYTNLKYLNIATLLDVRFKSGFVDSKWKDELLTMMLATITAAEEGDSDSDNDGVTDVSQSHSDPFSRFLQSSSSKISKVPLDKKSVLVGEHDRWISEHTDPNVDPIEYWSRQENQFAFPTLFSLQKKYFCTPATSVETERLFSTARTILTDNRKRLSAGNFSKLLFLQRNIPLMGY</sequence>
<dbReference type="STRING" id="1611254.A0A2G5UNY2"/>
<dbReference type="Pfam" id="PF05699">
    <property type="entry name" value="Dimer_Tnp_hAT"/>
    <property type="match status" value="1"/>
</dbReference>
<organism evidence="8 9">
    <name type="scientific">Caenorhabditis nigoni</name>
    <dbReference type="NCBI Taxonomy" id="1611254"/>
    <lineage>
        <taxon>Eukaryota</taxon>
        <taxon>Metazoa</taxon>
        <taxon>Ecdysozoa</taxon>
        <taxon>Nematoda</taxon>
        <taxon>Chromadorea</taxon>
        <taxon>Rhabditida</taxon>
        <taxon>Rhabditina</taxon>
        <taxon>Rhabditomorpha</taxon>
        <taxon>Rhabditoidea</taxon>
        <taxon>Rhabditidae</taxon>
        <taxon>Peloderinae</taxon>
        <taxon>Caenorhabditis</taxon>
    </lineage>
</organism>
<evidence type="ECO:0000313" key="8">
    <source>
        <dbReference type="EMBL" id="PIC41275.1"/>
    </source>
</evidence>
<feature type="compositionally biased region" description="Polar residues" evidence="6">
    <location>
        <begin position="483"/>
        <end position="496"/>
    </location>
</feature>
<protein>
    <recommendedName>
        <fullName evidence="7">HAT C-terminal dimerisation domain-containing protein</fullName>
    </recommendedName>
</protein>
<dbReference type="GO" id="GO:0046983">
    <property type="term" value="F:protein dimerization activity"/>
    <property type="evidence" value="ECO:0007669"/>
    <property type="project" value="InterPro"/>
</dbReference>
<evidence type="ECO:0000313" key="9">
    <source>
        <dbReference type="Proteomes" id="UP000230233"/>
    </source>
</evidence>
<dbReference type="Proteomes" id="UP000230233">
    <property type="component" value="Chromosome III"/>
</dbReference>
<dbReference type="AlphaFoldDB" id="A0A2G5UNY2"/>
<keyword evidence="2" id="KW-0479">Metal-binding</keyword>
<comment type="subcellular location">
    <subcellularLocation>
        <location evidence="1">Nucleus</location>
    </subcellularLocation>
</comment>
<dbReference type="PANTHER" id="PTHR46481">
    <property type="entry name" value="ZINC FINGER BED DOMAIN-CONTAINING PROTEIN 4"/>
    <property type="match status" value="1"/>
</dbReference>
<reference evidence="9" key="1">
    <citation type="submission" date="2017-10" db="EMBL/GenBank/DDBJ databases">
        <title>Rapid genome shrinkage in a self-fertile nematode reveals novel sperm competition proteins.</title>
        <authorList>
            <person name="Yin D."/>
            <person name="Schwarz E.M."/>
            <person name="Thomas C.G."/>
            <person name="Felde R.L."/>
            <person name="Korf I.F."/>
            <person name="Cutter A.D."/>
            <person name="Schartner C.M."/>
            <person name="Ralston E.J."/>
            <person name="Meyer B.J."/>
            <person name="Haag E.S."/>
        </authorList>
    </citation>
    <scope>NUCLEOTIDE SEQUENCE [LARGE SCALE GENOMIC DNA]</scope>
    <source>
        <strain evidence="9">JU1422</strain>
    </source>
</reference>
<evidence type="ECO:0000256" key="1">
    <source>
        <dbReference type="ARBA" id="ARBA00004123"/>
    </source>
</evidence>
<dbReference type="SUPFAM" id="SSF53098">
    <property type="entry name" value="Ribonuclease H-like"/>
    <property type="match status" value="1"/>
</dbReference>
<dbReference type="InterPro" id="IPR012337">
    <property type="entry name" value="RNaseH-like_sf"/>
</dbReference>
<dbReference type="OrthoDB" id="5865631at2759"/>
<keyword evidence="9" id="KW-1185">Reference proteome</keyword>
<dbReference type="GO" id="GO:0008270">
    <property type="term" value="F:zinc ion binding"/>
    <property type="evidence" value="ECO:0007669"/>
    <property type="project" value="UniProtKB-KW"/>
</dbReference>